<feature type="domain" description="Histidine kinase" evidence="14">
    <location>
        <begin position="396"/>
        <end position="619"/>
    </location>
</feature>
<dbReference type="InterPro" id="IPR003594">
    <property type="entry name" value="HATPase_dom"/>
</dbReference>
<dbReference type="InterPro" id="IPR005467">
    <property type="entry name" value="His_kinase_dom"/>
</dbReference>
<accession>A0A4P8XJL9</accession>
<evidence type="ECO:0000259" key="15">
    <source>
        <dbReference type="PROSITE" id="PS50112"/>
    </source>
</evidence>
<keyword evidence="5" id="KW-0808">Transferase</keyword>
<dbReference type="OrthoDB" id="9803190at2"/>
<keyword evidence="4" id="KW-0597">Phosphoprotein</keyword>
<feature type="transmembrane region" description="Helical" evidence="13">
    <location>
        <begin position="42"/>
        <end position="59"/>
    </location>
</feature>
<keyword evidence="13" id="KW-0812">Transmembrane</keyword>
<feature type="transmembrane region" description="Helical" evidence="13">
    <location>
        <begin position="220"/>
        <end position="242"/>
    </location>
</feature>
<dbReference type="GO" id="GO:0000155">
    <property type="term" value="F:phosphorelay sensor kinase activity"/>
    <property type="evidence" value="ECO:0007669"/>
    <property type="project" value="InterPro"/>
</dbReference>
<dbReference type="NCBIfam" id="TIGR00229">
    <property type="entry name" value="sensory_box"/>
    <property type="match status" value="1"/>
</dbReference>
<dbReference type="GO" id="GO:0005524">
    <property type="term" value="F:ATP binding"/>
    <property type="evidence" value="ECO:0007669"/>
    <property type="project" value="UniProtKB-KW"/>
</dbReference>
<dbReference type="PROSITE" id="PS50109">
    <property type="entry name" value="HIS_KIN"/>
    <property type="match status" value="1"/>
</dbReference>
<dbReference type="SUPFAM" id="SSF47384">
    <property type="entry name" value="Homodimeric domain of signal transducing histidine kinase"/>
    <property type="match status" value="1"/>
</dbReference>
<dbReference type="FunFam" id="1.10.287.130:FF:000002">
    <property type="entry name" value="Two-component osmosensing histidine kinase"/>
    <property type="match status" value="1"/>
</dbReference>
<comment type="subunit">
    <text evidence="10">At low DSF concentrations, interacts with RpfF.</text>
</comment>
<dbReference type="PROSITE" id="PS50112">
    <property type="entry name" value="PAS"/>
    <property type="match status" value="1"/>
</dbReference>
<dbReference type="AlphaFoldDB" id="A0A4P8XJL9"/>
<gene>
    <name evidence="17" type="ORF">E6C60_2132</name>
</gene>
<dbReference type="PROSITE" id="PS50924">
    <property type="entry name" value="MHYT"/>
    <property type="match status" value="1"/>
</dbReference>
<evidence type="ECO:0000256" key="1">
    <source>
        <dbReference type="ARBA" id="ARBA00000085"/>
    </source>
</evidence>
<feature type="transmembrane region" description="Helical" evidence="13">
    <location>
        <begin position="143"/>
        <end position="163"/>
    </location>
</feature>
<feature type="domain" description="MHYT" evidence="16">
    <location>
        <begin position="8"/>
        <end position="202"/>
    </location>
</feature>
<evidence type="ECO:0000256" key="7">
    <source>
        <dbReference type="ARBA" id="ARBA00022777"/>
    </source>
</evidence>
<dbReference type="FunFam" id="3.30.565.10:FF:000010">
    <property type="entry name" value="Sensor histidine kinase RcsC"/>
    <property type="match status" value="1"/>
</dbReference>
<comment type="catalytic activity">
    <reaction evidence="1">
        <text>ATP + protein L-histidine = ADP + protein N-phospho-L-histidine.</text>
        <dbReference type="EC" id="2.7.13.3"/>
    </reaction>
</comment>
<protein>
    <recommendedName>
        <fullName evidence="12">Circadian input-output histidine kinase CikA</fullName>
        <ecNumber evidence="3">2.7.13.3</ecNumber>
    </recommendedName>
    <alternativeName>
        <fullName evidence="11">Sensory/regulatory protein RpfC</fullName>
    </alternativeName>
</protein>
<dbReference type="SUPFAM" id="SSF55785">
    <property type="entry name" value="PYP-like sensor domain (PAS domain)"/>
    <property type="match status" value="1"/>
</dbReference>
<dbReference type="SMART" id="SM00388">
    <property type="entry name" value="HisKA"/>
    <property type="match status" value="1"/>
</dbReference>
<dbReference type="Pfam" id="PF02518">
    <property type="entry name" value="HATPase_c"/>
    <property type="match status" value="1"/>
</dbReference>
<evidence type="ECO:0000256" key="10">
    <source>
        <dbReference type="ARBA" id="ARBA00064003"/>
    </source>
</evidence>
<feature type="transmembrane region" description="Helical" evidence="13">
    <location>
        <begin position="175"/>
        <end position="192"/>
    </location>
</feature>
<feature type="domain" description="PAS" evidence="15">
    <location>
        <begin position="254"/>
        <end position="299"/>
    </location>
</feature>
<feature type="transmembrane region" description="Helical" evidence="13">
    <location>
        <begin position="111"/>
        <end position="131"/>
    </location>
</feature>
<dbReference type="RefSeq" id="WP_138225813.1">
    <property type="nucleotide sequence ID" value="NZ_CP040396.1"/>
</dbReference>
<feature type="transmembrane region" description="Helical" evidence="13">
    <location>
        <begin position="79"/>
        <end position="99"/>
    </location>
</feature>
<evidence type="ECO:0000313" key="18">
    <source>
        <dbReference type="Proteomes" id="UP000300879"/>
    </source>
</evidence>
<keyword evidence="13" id="KW-1133">Transmembrane helix</keyword>
<evidence type="ECO:0000256" key="6">
    <source>
        <dbReference type="ARBA" id="ARBA00022741"/>
    </source>
</evidence>
<dbReference type="EMBL" id="CP040396">
    <property type="protein sequence ID" value="QCT02847.1"/>
    <property type="molecule type" value="Genomic_DNA"/>
</dbReference>
<feature type="transmembrane region" description="Helical" evidence="13">
    <location>
        <begin position="12"/>
        <end position="30"/>
    </location>
</feature>
<evidence type="ECO:0000256" key="12">
    <source>
        <dbReference type="ARBA" id="ARBA00074306"/>
    </source>
</evidence>
<keyword evidence="6" id="KW-0547">Nucleotide-binding</keyword>
<keyword evidence="13" id="KW-0472">Membrane</keyword>
<dbReference type="InterPro" id="IPR005330">
    <property type="entry name" value="MHYT_dom"/>
</dbReference>
<name>A0A4P8XJL9_9BACL</name>
<sequence length="630" mass="71360">MDNLPDRIPNVLIFISVLIAVVSTYTAFHYIQQALLRNIKTLGYTFFISFALGTGLWSMHFARMLSMDFGYALAYEPPMFAVSFLLPLMASFFAVRLVFMDHVISRIQFILSGLLISLAMVSMHYAGMLSLDIPFMYRQNPLYASLSVIIAMLAVYTALYLGIYRSVSPYRQSRLRRWAGAVILVLSVSLMHDTAMEGTTFTPSSQITADSLNEGMNSTLLAAMVITASLLLITIILTGLYWDRRRVLTDARFNERRYMTLFEHNPDLVVCVDHHQKKILSVNPAVLALTGYTPEELISLPLDDLFWNRRDYLIMLSAVRQASEGSPRQVEIRIRSQQGVMLIHSATVFPLETPGHQWSYIITKDVTDKRLFEQELMAAKEAAEGAARMKSEFLATMSHELRTPLNGIIGINELLVDEEDEDTRKELLDLQLKSSHALLNVINDILDLSKMEAGKVKLVRDDFNLHQLISECFDLFEIISRDKDLIVRYVVDEQIPGLLTGDPMRLRQILVNLIGNALKFTERGYVSLHVSVVEEARDYFSLQFTVADTGIGIKPEQAEMLFQPFSQLHEEEGRERKYEGTGLGLAICHKLVELMDGKIWVEPRFEQGACFAFRVPIRKSKAAQETAAAT</sequence>
<dbReference type="Gene3D" id="1.10.287.130">
    <property type="match status" value="1"/>
</dbReference>
<dbReference type="InterPro" id="IPR036097">
    <property type="entry name" value="HisK_dim/P_sf"/>
</dbReference>
<keyword evidence="8" id="KW-0067">ATP-binding</keyword>
<evidence type="ECO:0000256" key="2">
    <source>
        <dbReference type="ARBA" id="ARBA00006402"/>
    </source>
</evidence>
<dbReference type="SMART" id="SM00387">
    <property type="entry name" value="HATPase_c"/>
    <property type="match status" value="1"/>
</dbReference>
<evidence type="ECO:0000259" key="16">
    <source>
        <dbReference type="PROSITE" id="PS50924"/>
    </source>
</evidence>
<evidence type="ECO:0000256" key="5">
    <source>
        <dbReference type="ARBA" id="ARBA00022679"/>
    </source>
</evidence>
<dbReference type="PRINTS" id="PR00344">
    <property type="entry name" value="BCTRLSENSOR"/>
</dbReference>
<dbReference type="InterPro" id="IPR036890">
    <property type="entry name" value="HATPase_C_sf"/>
</dbReference>
<dbReference type="CDD" id="cd00130">
    <property type="entry name" value="PAS"/>
    <property type="match status" value="1"/>
</dbReference>
<evidence type="ECO:0000313" key="17">
    <source>
        <dbReference type="EMBL" id="QCT02847.1"/>
    </source>
</evidence>
<evidence type="ECO:0000259" key="14">
    <source>
        <dbReference type="PROSITE" id="PS50109"/>
    </source>
</evidence>
<dbReference type="KEGG" id="palo:E6C60_2132"/>
<dbReference type="Proteomes" id="UP000300879">
    <property type="component" value="Chromosome"/>
</dbReference>
<dbReference type="SMART" id="SM00091">
    <property type="entry name" value="PAS"/>
    <property type="match status" value="1"/>
</dbReference>
<evidence type="ECO:0000256" key="4">
    <source>
        <dbReference type="ARBA" id="ARBA00022553"/>
    </source>
</evidence>
<dbReference type="CDD" id="cd00082">
    <property type="entry name" value="HisKA"/>
    <property type="match status" value="1"/>
</dbReference>
<proteinExistence type="inferred from homology"/>
<dbReference type="Pfam" id="PF00512">
    <property type="entry name" value="HisKA"/>
    <property type="match status" value="1"/>
</dbReference>
<dbReference type="CDD" id="cd16922">
    <property type="entry name" value="HATPase_EvgS-ArcB-TorS-like"/>
    <property type="match status" value="1"/>
</dbReference>
<dbReference type="GO" id="GO:0016020">
    <property type="term" value="C:membrane"/>
    <property type="evidence" value="ECO:0007669"/>
    <property type="project" value="UniProtKB-UniRule"/>
</dbReference>
<evidence type="ECO:0000256" key="3">
    <source>
        <dbReference type="ARBA" id="ARBA00012438"/>
    </source>
</evidence>
<dbReference type="InterPro" id="IPR004358">
    <property type="entry name" value="Sig_transdc_His_kin-like_C"/>
</dbReference>
<dbReference type="InterPro" id="IPR035965">
    <property type="entry name" value="PAS-like_dom_sf"/>
</dbReference>
<evidence type="ECO:0000256" key="11">
    <source>
        <dbReference type="ARBA" id="ARBA00068150"/>
    </source>
</evidence>
<reference evidence="17 18" key="1">
    <citation type="submission" date="2019-05" db="EMBL/GenBank/DDBJ databases">
        <authorList>
            <person name="Chen C."/>
        </authorList>
    </citation>
    <scope>NUCLEOTIDE SEQUENCE [LARGE SCALE GENOMIC DNA]</scope>
    <source>
        <strain evidence="17 18">HB172198</strain>
    </source>
</reference>
<keyword evidence="18" id="KW-1185">Reference proteome</keyword>
<dbReference type="SUPFAM" id="SSF55874">
    <property type="entry name" value="ATPase domain of HSP90 chaperone/DNA topoisomerase II/histidine kinase"/>
    <property type="match status" value="1"/>
</dbReference>
<organism evidence="17 18">
    <name type="scientific">Paenibacillus algicola</name>
    <dbReference type="NCBI Taxonomy" id="2565926"/>
    <lineage>
        <taxon>Bacteria</taxon>
        <taxon>Bacillati</taxon>
        <taxon>Bacillota</taxon>
        <taxon>Bacilli</taxon>
        <taxon>Bacillales</taxon>
        <taxon>Paenibacillaceae</taxon>
        <taxon>Paenibacillus</taxon>
    </lineage>
</organism>
<dbReference type="EC" id="2.7.13.3" evidence="3"/>
<evidence type="ECO:0000256" key="9">
    <source>
        <dbReference type="ARBA" id="ARBA00023012"/>
    </source>
</evidence>
<dbReference type="Gene3D" id="3.30.565.10">
    <property type="entry name" value="Histidine kinase-like ATPase, C-terminal domain"/>
    <property type="match status" value="1"/>
</dbReference>
<dbReference type="Pfam" id="PF03707">
    <property type="entry name" value="MHYT"/>
    <property type="match status" value="2"/>
</dbReference>
<keyword evidence="9" id="KW-0902">Two-component regulatory system</keyword>
<comment type="similarity">
    <text evidence="2">In the N-terminal section; belongs to the phytochrome family.</text>
</comment>
<evidence type="ECO:0000256" key="13">
    <source>
        <dbReference type="PROSITE-ProRule" id="PRU00244"/>
    </source>
</evidence>
<keyword evidence="7" id="KW-0418">Kinase</keyword>
<dbReference type="InterPro" id="IPR003661">
    <property type="entry name" value="HisK_dim/P_dom"/>
</dbReference>
<evidence type="ECO:0000256" key="8">
    <source>
        <dbReference type="ARBA" id="ARBA00022840"/>
    </source>
</evidence>
<dbReference type="Gene3D" id="3.30.450.20">
    <property type="entry name" value="PAS domain"/>
    <property type="match status" value="1"/>
</dbReference>
<dbReference type="InterPro" id="IPR000014">
    <property type="entry name" value="PAS"/>
</dbReference>
<dbReference type="PANTHER" id="PTHR43047">
    <property type="entry name" value="TWO-COMPONENT HISTIDINE PROTEIN KINASE"/>
    <property type="match status" value="1"/>
</dbReference>
<dbReference type="PANTHER" id="PTHR43047:SF78">
    <property type="entry name" value="SENSORY_REGULATORY PROTEIN RPFC"/>
    <property type="match status" value="1"/>
</dbReference>
<dbReference type="Pfam" id="PF13426">
    <property type="entry name" value="PAS_9"/>
    <property type="match status" value="1"/>
</dbReference>